<comment type="subcellular location">
    <subcellularLocation>
        <location evidence="1">Cell membrane</location>
        <topology evidence="1">Single-pass membrane protein</topology>
    </subcellularLocation>
</comment>
<dbReference type="InterPro" id="IPR006312">
    <property type="entry name" value="TatA/E"/>
</dbReference>
<protein>
    <recommendedName>
        <fullName evidence="12">Sec-independent protein translocase protein TatA</fullName>
    </recommendedName>
</protein>
<keyword evidence="8 10" id="KW-0472">Membrane</keyword>
<feature type="region of interest" description="Disordered" evidence="9">
    <location>
        <begin position="43"/>
        <end position="70"/>
    </location>
</feature>
<feature type="compositionally biased region" description="Basic and acidic residues" evidence="9">
    <location>
        <begin position="130"/>
        <end position="141"/>
    </location>
</feature>
<dbReference type="NCBIfam" id="NF011430">
    <property type="entry name" value="PRK14861.1"/>
    <property type="match status" value="1"/>
</dbReference>
<keyword evidence="5" id="KW-0653">Protein transport</keyword>
<gene>
    <name evidence="11" type="ORF">METZ01_LOCUS163556</name>
</gene>
<evidence type="ECO:0008006" key="12">
    <source>
        <dbReference type="Google" id="ProtNLM"/>
    </source>
</evidence>
<evidence type="ECO:0000256" key="9">
    <source>
        <dbReference type="SAM" id="MobiDB-lite"/>
    </source>
</evidence>
<sequence>MMGIGFPELMVILVIIMIIFGAGKLPEIGSAFGNSIKNFKKSMKDAETEELESGSPEGEPALPDSGTTVEAASKTLTPEEAAAKKEAEMIDEVADGILKNRVDPIRTAHDGLVQQNDVFTNSLRSTPGGRGRDRGTSRDVL</sequence>
<dbReference type="HAMAP" id="MF_00236">
    <property type="entry name" value="TatA_E"/>
    <property type="match status" value="1"/>
</dbReference>
<keyword evidence="4 10" id="KW-0812">Transmembrane</keyword>
<feature type="transmembrane region" description="Helical" evidence="10">
    <location>
        <begin position="6"/>
        <end position="23"/>
    </location>
</feature>
<accession>A0A382BBN0</accession>
<evidence type="ECO:0000256" key="7">
    <source>
        <dbReference type="ARBA" id="ARBA00023010"/>
    </source>
</evidence>
<evidence type="ECO:0000256" key="10">
    <source>
        <dbReference type="SAM" id="Phobius"/>
    </source>
</evidence>
<evidence type="ECO:0000256" key="1">
    <source>
        <dbReference type="ARBA" id="ARBA00004162"/>
    </source>
</evidence>
<proteinExistence type="inferred from homology"/>
<keyword evidence="7" id="KW-0811">Translocation</keyword>
<evidence type="ECO:0000256" key="6">
    <source>
        <dbReference type="ARBA" id="ARBA00022989"/>
    </source>
</evidence>
<dbReference type="NCBIfam" id="TIGR01411">
    <property type="entry name" value="tatAE"/>
    <property type="match status" value="1"/>
</dbReference>
<dbReference type="EMBL" id="UINC01028894">
    <property type="protein sequence ID" value="SVB10702.1"/>
    <property type="molecule type" value="Genomic_DNA"/>
</dbReference>
<evidence type="ECO:0000256" key="5">
    <source>
        <dbReference type="ARBA" id="ARBA00022927"/>
    </source>
</evidence>
<dbReference type="GO" id="GO:0043953">
    <property type="term" value="P:protein transport by the Tat complex"/>
    <property type="evidence" value="ECO:0007669"/>
    <property type="project" value="InterPro"/>
</dbReference>
<evidence type="ECO:0000313" key="11">
    <source>
        <dbReference type="EMBL" id="SVB10702.1"/>
    </source>
</evidence>
<dbReference type="InterPro" id="IPR003369">
    <property type="entry name" value="TatA/B/E"/>
</dbReference>
<evidence type="ECO:0000256" key="3">
    <source>
        <dbReference type="ARBA" id="ARBA00022475"/>
    </source>
</evidence>
<evidence type="ECO:0000256" key="4">
    <source>
        <dbReference type="ARBA" id="ARBA00022692"/>
    </source>
</evidence>
<keyword evidence="2" id="KW-0813">Transport</keyword>
<evidence type="ECO:0000256" key="2">
    <source>
        <dbReference type="ARBA" id="ARBA00022448"/>
    </source>
</evidence>
<name>A0A382BBN0_9ZZZZ</name>
<keyword evidence="3" id="KW-1003">Cell membrane</keyword>
<feature type="region of interest" description="Disordered" evidence="9">
    <location>
        <begin position="115"/>
        <end position="141"/>
    </location>
</feature>
<reference evidence="11" key="1">
    <citation type="submission" date="2018-05" db="EMBL/GenBank/DDBJ databases">
        <authorList>
            <person name="Lanie J.A."/>
            <person name="Ng W.-L."/>
            <person name="Kazmierczak K.M."/>
            <person name="Andrzejewski T.M."/>
            <person name="Davidsen T.M."/>
            <person name="Wayne K.J."/>
            <person name="Tettelin H."/>
            <person name="Glass J.I."/>
            <person name="Rusch D."/>
            <person name="Podicherti R."/>
            <person name="Tsui H.-C.T."/>
            <person name="Winkler M.E."/>
        </authorList>
    </citation>
    <scope>NUCLEOTIDE SEQUENCE</scope>
</reference>
<organism evidence="11">
    <name type="scientific">marine metagenome</name>
    <dbReference type="NCBI Taxonomy" id="408172"/>
    <lineage>
        <taxon>unclassified sequences</taxon>
        <taxon>metagenomes</taxon>
        <taxon>ecological metagenomes</taxon>
    </lineage>
</organism>
<keyword evidence="6 10" id="KW-1133">Transmembrane helix</keyword>
<dbReference type="AlphaFoldDB" id="A0A382BBN0"/>
<dbReference type="PANTHER" id="PTHR42982:SF1">
    <property type="entry name" value="SEC-INDEPENDENT PROTEIN TRANSLOCASE PROTEIN TATA"/>
    <property type="match status" value="1"/>
</dbReference>
<dbReference type="Gene3D" id="1.20.5.3310">
    <property type="match status" value="1"/>
</dbReference>
<dbReference type="PANTHER" id="PTHR42982">
    <property type="entry name" value="SEC-INDEPENDENT PROTEIN TRANSLOCASE PROTEIN TATA"/>
    <property type="match status" value="1"/>
</dbReference>
<evidence type="ECO:0000256" key="8">
    <source>
        <dbReference type="ARBA" id="ARBA00023136"/>
    </source>
</evidence>
<dbReference type="Pfam" id="PF02416">
    <property type="entry name" value="TatA_B_E"/>
    <property type="match status" value="1"/>
</dbReference>
<dbReference type="GO" id="GO:0005886">
    <property type="term" value="C:plasma membrane"/>
    <property type="evidence" value="ECO:0007669"/>
    <property type="project" value="UniProtKB-SubCell"/>
</dbReference>